<protein>
    <submittedName>
        <fullName evidence="1">Uncharacterized protein</fullName>
    </submittedName>
</protein>
<dbReference type="Proteomes" id="UP000829354">
    <property type="component" value="Chromosome X"/>
</dbReference>
<evidence type="ECO:0000313" key="2">
    <source>
        <dbReference type="Proteomes" id="UP000829354"/>
    </source>
</evidence>
<name>A0AAE9FIQ2_CAEBR</name>
<dbReference type="EMBL" id="CP092625">
    <property type="protein sequence ID" value="UMM44083.1"/>
    <property type="molecule type" value="Genomic_DNA"/>
</dbReference>
<gene>
    <name evidence="1" type="ORF">L5515_019336</name>
</gene>
<accession>A0AAE9FIQ2</accession>
<sequence length="172" mass="20181">MNPLDQKKDFRTLYQEIKDQQNETRINFMRQNYDKLPSWSKQEVDKEMGGFQQDSSGRLESLRQTLKQRLDENKQTFMRENAEKLPSWSKYTYKGSELNRVGTKPCSDPLNLQAILDENEVNGRVNYYDFHGMTTPVTVRPHVCAIRAGAMIAGEWIWKTSQFPSQSHFQTH</sequence>
<proteinExistence type="predicted"/>
<dbReference type="AlphaFoldDB" id="A0AAE9FIQ2"/>
<keyword evidence="2" id="KW-1185">Reference proteome</keyword>
<organism evidence="1 2">
    <name type="scientific">Caenorhabditis briggsae</name>
    <dbReference type="NCBI Taxonomy" id="6238"/>
    <lineage>
        <taxon>Eukaryota</taxon>
        <taxon>Metazoa</taxon>
        <taxon>Ecdysozoa</taxon>
        <taxon>Nematoda</taxon>
        <taxon>Chromadorea</taxon>
        <taxon>Rhabditida</taxon>
        <taxon>Rhabditina</taxon>
        <taxon>Rhabditomorpha</taxon>
        <taxon>Rhabditoidea</taxon>
        <taxon>Rhabditidae</taxon>
        <taxon>Peloderinae</taxon>
        <taxon>Caenorhabditis</taxon>
    </lineage>
</organism>
<reference evidence="1 2" key="1">
    <citation type="submission" date="2022-04" db="EMBL/GenBank/DDBJ databases">
        <title>Chromosome-level reference genomes for two strains of Caenorhabditis briggsae: an improved platform for comparative genomics.</title>
        <authorList>
            <person name="Stevens L."/>
            <person name="Andersen E."/>
        </authorList>
    </citation>
    <scope>NUCLEOTIDE SEQUENCE [LARGE SCALE GENOMIC DNA]</scope>
    <source>
        <strain evidence="1">VX34</strain>
        <tissue evidence="1">Whole-organism</tissue>
    </source>
</reference>
<evidence type="ECO:0000313" key="1">
    <source>
        <dbReference type="EMBL" id="UMM44083.1"/>
    </source>
</evidence>